<feature type="domain" description="DUF3592" evidence="2">
    <location>
        <begin position="130"/>
        <end position="155"/>
    </location>
</feature>
<evidence type="ECO:0000256" key="1">
    <source>
        <dbReference type="SAM" id="Phobius"/>
    </source>
</evidence>
<keyword evidence="1" id="KW-0812">Transmembrane</keyword>
<accession>A0A0F2DYW4</accession>
<feature type="transmembrane region" description="Helical" evidence="1">
    <location>
        <begin position="6"/>
        <end position="29"/>
    </location>
</feature>
<keyword evidence="1" id="KW-0472">Membrane</keyword>
<dbReference type="PATRIC" id="fig|28037.216.peg.627"/>
<reference evidence="3 4" key="1">
    <citation type="submission" date="2015-02" db="EMBL/GenBank/DDBJ databases">
        <title>Evolution of amylase-binding proteins of oral streptococcal species.</title>
        <authorList>
            <person name="Haase E.M."/>
        </authorList>
    </citation>
    <scope>NUCLEOTIDE SEQUENCE [LARGE SCALE GENOMIC DNA]</scope>
    <source>
        <strain evidence="3 4">UC921A</strain>
    </source>
</reference>
<dbReference type="Proteomes" id="UP000033489">
    <property type="component" value="Unassembled WGS sequence"/>
</dbReference>
<sequence>MPTTFFLLFGLMSLGFAAFTYFMFDIFIFSNYRNAKRCTERTEGVVIRYSYALYNGISLPVVVYTVDGNRYKVLGPKFLYAISNTISTPLGSIVSDVKMDNFEDGEIPQVLRYKIYRNSFISLTKSPLEEYFPVGSKVAVYYDPKKPKHSYVERPLKPGRYAWLTKCLAYFLVFLIVALAFFIVFILPNLVN</sequence>
<comment type="caution">
    <text evidence="3">The sequence shown here is derived from an EMBL/GenBank/DDBJ whole genome shotgun (WGS) entry which is preliminary data.</text>
</comment>
<keyword evidence="1" id="KW-1133">Transmembrane helix</keyword>
<feature type="transmembrane region" description="Helical" evidence="1">
    <location>
        <begin position="167"/>
        <end position="187"/>
    </location>
</feature>
<dbReference type="InterPro" id="IPR021994">
    <property type="entry name" value="DUF3592"/>
</dbReference>
<proteinExistence type="predicted"/>
<evidence type="ECO:0000313" key="4">
    <source>
        <dbReference type="Proteomes" id="UP000033489"/>
    </source>
</evidence>
<gene>
    <name evidence="3" type="ORF">TZ94_00650</name>
</gene>
<dbReference type="EMBL" id="JYGT01000007">
    <property type="protein sequence ID" value="KJQ76152.1"/>
    <property type="molecule type" value="Genomic_DNA"/>
</dbReference>
<dbReference type="OrthoDB" id="2225958at2"/>
<dbReference type="Pfam" id="PF12158">
    <property type="entry name" value="DUF3592"/>
    <property type="match status" value="1"/>
</dbReference>
<evidence type="ECO:0000259" key="2">
    <source>
        <dbReference type="Pfam" id="PF12158"/>
    </source>
</evidence>
<organism evidence="3 4">
    <name type="scientific">Streptococcus infantis</name>
    <dbReference type="NCBI Taxonomy" id="68892"/>
    <lineage>
        <taxon>Bacteria</taxon>
        <taxon>Bacillati</taxon>
        <taxon>Bacillota</taxon>
        <taxon>Bacilli</taxon>
        <taxon>Lactobacillales</taxon>
        <taxon>Streptococcaceae</taxon>
        <taxon>Streptococcus</taxon>
    </lineage>
</organism>
<dbReference type="AlphaFoldDB" id="A0A0F2DYW4"/>
<protein>
    <recommendedName>
        <fullName evidence="2">DUF3592 domain-containing protein</fullName>
    </recommendedName>
</protein>
<name>A0A0F2DYW4_9STRE</name>
<dbReference type="RefSeq" id="WP_045614083.1">
    <property type="nucleotide sequence ID" value="NZ_JYGT01000007.1"/>
</dbReference>
<evidence type="ECO:0000313" key="3">
    <source>
        <dbReference type="EMBL" id="KJQ76152.1"/>
    </source>
</evidence>